<gene>
    <name evidence="3" type="ORF">MM415A00252_0035</name>
    <name evidence="2" type="ORF">MM415B00400_0009</name>
</gene>
<dbReference type="EMBL" id="MT142518">
    <property type="protein sequence ID" value="QJA83814.1"/>
    <property type="molecule type" value="Genomic_DNA"/>
</dbReference>
<evidence type="ECO:0000313" key="2">
    <source>
        <dbReference type="EMBL" id="QJA65354.1"/>
    </source>
</evidence>
<dbReference type="AlphaFoldDB" id="A0A6M3J6L7"/>
<name>A0A6M3J6L7_9ZZZZ</name>
<feature type="compositionally biased region" description="Basic residues" evidence="1">
    <location>
        <begin position="7"/>
        <end position="21"/>
    </location>
</feature>
<organism evidence="2">
    <name type="scientific">viral metagenome</name>
    <dbReference type="NCBI Taxonomy" id="1070528"/>
    <lineage>
        <taxon>unclassified sequences</taxon>
        <taxon>metagenomes</taxon>
        <taxon>organismal metagenomes</taxon>
    </lineage>
</organism>
<reference evidence="2" key="1">
    <citation type="submission" date="2020-03" db="EMBL/GenBank/DDBJ databases">
        <title>The deep terrestrial virosphere.</title>
        <authorList>
            <person name="Holmfeldt K."/>
            <person name="Nilsson E."/>
            <person name="Simone D."/>
            <person name="Lopez-Fernandez M."/>
            <person name="Wu X."/>
            <person name="de Brujin I."/>
            <person name="Lundin D."/>
            <person name="Andersson A."/>
            <person name="Bertilsson S."/>
            <person name="Dopson M."/>
        </authorList>
    </citation>
    <scope>NUCLEOTIDE SEQUENCE</scope>
    <source>
        <strain evidence="3">MM415A00252</strain>
        <strain evidence="2">MM415B00400</strain>
    </source>
</reference>
<accession>A0A6M3J6L7</accession>
<dbReference type="Pfam" id="PF16677">
    <property type="entry name" value="GP3_package"/>
    <property type="match status" value="1"/>
</dbReference>
<dbReference type="EMBL" id="MT141537">
    <property type="protein sequence ID" value="QJA65354.1"/>
    <property type="molecule type" value="Genomic_DNA"/>
</dbReference>
<dbReference type="Gene3D" id="1.10.132.80">
    <property type="match status" value="1"/>
</dbReference>
<evidence type="ECO:0000313" key="3">
    <source>
        <dbReference type="EMBL" id="QJA83814.1"/>
    </source>
</evidence>
<feature type="compositionally biased region" description="Basic residues" evidence="1">
    <location>
        <begin position="200"/>
        <end position="211"/>
    </location>
</feature>
<feature type="region of interest" description="Disordered" evidence="1">
    <location>
        <begin position="172"/>
        <end position="211"/>
    </location>
</feature>
<evidence type="ECO:0000256" key="1">
    <source>
        <dbReference type="SAM" id="MobiDB-lite"/>
    </source>
</evidence>
<dbReference type="InterPro" id="IPR032066">
    <property type="entry name" value="GP3_package"/>
</dbReference>
<feature type="region of interest" description="Disordered" evidence="1">
    <location>
        <begin position="1"/>
        <end position="54"/>
    </location>
</feature>
<protein>
    <submittedName>
        <fullName evidence="2">Putative terminase small subunit</fullName>
    </submittedName>
</protein>
<feature type="compositionally biased region" description="Basic and acidic residues" evidence="1">
    <location>
        <begin position="172"/>
        <end position="184"/>
    </location>
</feature>
<proteinExistence type="predicted"/>
<sequence>MNDYSARKGKPTTKKSRKAAKTTKTPQSAPKQPLYLPQEAAKTKHAGGRPPLFSTPEEMQTEIDAYYESCIVDKITEAIDRDGKCTMSTVRYQDKPYTIEGLTWSLGFSSRKSLLYYEEKPEFSDTIKRAKLKVKMSVVEGLLTGKNAAGNIFWLKNNDSEYYRDVQQLEHTGKDGGPIKHTDATDEELLNIATGGRARASQKTKGKSKPV</sequence>